<feature type="compositionally biased region" description="Basic and acidic residues" evidence="1">
    <location>
        <begin position="33"/>
        <end position="59"/>
    </location>
</feature>
<gene>
    <name evidence="2" type="ORF">K0M31_016567</name>
</gene>
<proteinExistence type="predicted"/>
<evidence type="ECO:0000256" key="1">
    <source>
        <dbReference type="SAM" id="MobiDB-lite"/>
    </source>
</evidence>
<evidence type="ECO:0000313" key="3">
    <source>
        <dbReference type="Proteomes" id="UP001177670"/>
    </source>
</evidence>
<feature type="compositionally biased region" description="Basic and acidic residues" evidence="1">
    <location>
        <begin position="70"/>
        <end position="83"/>
    </location>
</feature>
<evidence type="ECO:0000313" key="2">
    <source>
        <dbReference type="EMBL" id="KAK1117532.1"/>
    </source>
</evidence>
<organism evidence="2 3">
    <name type="scientific">Melipona bicolor</name>
    <dbReference type="NCBI Taxonomy" id="60889"/>
    <lineage>
        <taxon>Eukaryota</taxon>
        <taxon>Metazoa</taxon>
        <taxon>Ecdysozoa</taxon>
        <taxon>Arthropoda</taxon>
        <taxon>Hexapoda</taxon>
        <taxon>Insecta</taxon>
        <taxon>Pterygota</taxon>
        <taxon>Neoptera</taxon>
        <taxon>Endopterygota</taxon>
        <taxon>Hymenoptera</taxon>
        <taxon>Apocrita</taxon>
        <taxon>Aculeata</taxon>
        <taxon>Apoidea</taxon>
        <taxon>Anthophila</taxon>
        <taxon>Apidae</taxon>
        <taxon>Melipona</taxon>
    </lineage>
</organism>
<dbReference type="AlphaFoldDB" id="A0AA40KEK5"/>
<protein>
    <submittedName>
        <fullName evidence="2">Uncharacterized protein</fullName>
    </submittedName>
</protein>
<keyword evidence="3" id="KW-1185">Reference proteome</keyword>
<feature type="non-terminal residue" evidence="2">
    <location>
        <position position="1"/>
    </location>
</feature>
<name>A0AA40KEK5_9HYME</name>
<dbReference type="Proteomes" id="UP001177670">
    <property type="component" value="Unassembled WGS sequence"/>
</dbReference>
<dbReference type="EMBL" id="JAHYIQ010000050">
    <property type="protein sequence ID" value="KAK1117532.1"/>
    <property type="molecule type" value="Genomic_DNA"/>
</dbReference>
<sequence length="130" mass="14796">LCNNVKEEPLCALFLLAGEGKRGGKKVDGEIKARFEERESLPLDGRTDGQRERERESKIKCKRNALENPATREESPTEKERRKLTWSGDEQNEIIRGTRPAEKSNRNKRREGRGGTVEGAERCCGQNEEL</sequence>
<accession>A0AA40KEK5</accession>
<feature type="region of interest" description="Disordered" evidence="1">
    <location>
        <begin position="33"/>
        <end position="130"/>
    </location>
</feature>
<reference evidence="2" key="1">
    <citation type="submission" date="2021-10" db="EMBL/GenBank/DDBJ databases">
        <title>Melipona bicolor Genome sequencing and assembly.</title>
        <authorList>
            <person name="Araujo N.S."/>
            <person name="Arias M.C."/>
        </authorList>
    </citation>
    <scope>NUCLEOTIDE SEQUENCE</scope>
    <source>
        <strain evidence="2">USP_2M_L1-L4_2017</strain>
        <tissue evidence="2">Whole body</tissue>
    </source>
</reference>
<comment type="caution">
    <text evidence="2">The sequence shown here is derived from an EMBL/GenBank/DDBJ whole genome shotgun (WGS) entry which is preliminary data.</text>
</comment>